<dbReference type="RefSeq" id="WP_021924706.1">
    <property type="nucleotide sequence ID" value="NZ_JACOOT010000006.1"/>
</dbReference>
<dbReference type="EMBL" id="JACOOT010000006">
    <property type="protein sequence ID" value="MBC5650030.1"/>
    <property type="molecule type" value="Genomic_DNA"/>
</dbReference>
<dbReference type="InterPro" id="IPR003607">
    <property type="entry name" value="HD/PDEase_dom"/>
</dbReference>
<dbReference type="Proteomes" id="UP000652847">
    <property type="component" value="Unassembled WGS sequence"/>
</dbReference>
<sequence>MEGTLRTIQGYLGEIPVSEISEEFDLIRLHPRMGWELLNKRESTRPYAEAALYHHLWYDEKGGYPREYTFKGNDNAILYQIITCADCLDAAMDSVGRAYSSGKNFDDMLADLRCNSGRMFNPDLVKLFDSENLQEKVRSLITKKAADSLRSQVKK</sequence>
<proteinExistence type="predicted"/>
<evidence type="ECO:0008006" key="3">
    <source>
        <dbReference type="Google" id="ProtNLM"/>
    </source>
</evidence>
<gene>
    <name evidence="1" type="ORF">H8S54_02545</name>
</gene>
<keyword evidence="2" id="KW-1185">Reference proteome</keyword>
<organism evidence="1 2">
    <name type="scientific">Blautia segnis</name>
    <dbReference type="NCBI Taxonomy" id="2763030"/>
    <lineage>
        <taxon>Bacteria</taxon>
        <taxon>Bacillati</taxon>
        <taxon>Bacillota</taxon>
        <taxon>Clostridia</taxon>
        <taxon>Lachnospirales</taxon>
        <taxon>Lachnospiraceae</taxon>
        <taxon>Blautia</taxon>
    </lineage>
</organism>
<dbReference type="CDD" id="cd00077">
    <property type="entry name" value="HDc"/>
    <property type="match status" value="1"/>
</dbReference>
<dbReference type="PANTHER" id="PTHR43155">
    <property type="entry name" value="CYCLIC DI-GMP PHOSPHODIESTERASE PA4108-RELATED"/>
    <property type="match status" value="1"/>
</dbReference>
<evidence type="ECO:0000313" key="1">
    <source>
        <dbReference type="EMBL" id="MBC5650030.1"/>
    </source>
</evidence>
<dbReference type="PANTHER" id="PTHR43155:SF2">
    <property type="entry name" value="CYCLIC DI-GMP PHOSPHODIESTERASE PA4108"/>
    <property type="match status" value="1"/>
</dbReference>
<dbReference type="AlphaFoldDB" id="A0A8I0DPT4"/>
<protein>
    <recommendedName>
        <fullName evidence="3">HD domain-containing protein</fullName>
    </recommendedName>
</protein>
<accession>A0A8I0DPT4</accession>
<comment type="caution">
    <text evidence="1">The sequence shown here is derived from an EMBL/GenBank/DDBJ whole genome shotgun (WGS) entry which is preliminary data.</text>
</comment>
<name>A0A8I0DPT4_9FIRM</name>
<reference evidence="1 2" key="1">
    <citation type="submission" date="2020-08" db="EMBL/GenBank/DDBJ databases">
        <title>Genome public.</title>
        <authorList>
            <person name="Liu C."/>
            <person name="Sun Q."/>
        </authorList>
    </citation>
    <scope>NUCLEOTIDE SEQUENCE [LARGE SCALE GENOMIC DNA]</scope>
    <source>
        <strain evidence="1 2">BX17</strain>
    </source>
</reference>
<dbReference type="SUPFAM" id="SSF109604">
    <property type="entry name" value="HD-domain/PDEase-like"/>
    <property type="match status" value="1"/>
</dbReference>
<dbReference type="Gene3D" id="1.10.3210.10">
    <property type="entry name" value="Hypothetical protein af1432"/>
    <property type="match status" value="1"/>
</dbReference>
<evidence type="ECO:0000313" key="2">
    <source>
        <dbReference type="Proteomes" id="UP000652847"/>
    </source>
</evidence>